<evidence type="ECO:0000256" key="6">
    <source>
        <dbReference type="SAM" id="SignalP"/>
    </source>
</evidence>
<dbReference type="HOGENOM" id="CLU_016043_13_0_9"/>
<feature type="compositionally biased region" description="Basic and acidic residues" evidence="5">
    <location>
        <begin position="78"/>
        <end position="100"/>
    </location>
</feature>
<keyword evidence="6" id="KW-0732">Signal</keyword>
<name>N2A465_9FIRM</name>
<reference evidence="9 10" key="1">
    <citation type="journal article" date="2014" name="Genome Announc.">
        <title>Draft genome sequences of the altered schaedler flora, a defined bacterial community from gnotobiotic mice.</title>
        <authorList>
            <person name="Wannemuehler M.J."/>
            <person name="Overstreet A.M."/>
            <person name="Ward D.V."/>
            <person name="Phillips G.J."/>
        </authorList>
    </citation>
    <scope>NUCLEOTIDE SEQUENCE [LARGE SCALE GENOMIC DNA]</scope>
    <source>
        <strain evidence="9 10">ASF492</strain>
    </source>
</reference>
<dbReference type="PATRIC" id="fig|1235802.3.peg.3599"/>
<dbReference type="PROSITE" id="PS51781">
    <property type="entry name" value="SH3B"/>
    <property type="match status" value="1"/>
</dbReference>
<dbReference type="PROSITE" id="PS51935">
    <property type="entry name" value="NLPC_P60"/>
    <property type="match status" value="1"/>
</dbReference>
<evidence type="ECO:0000256" key="4">
    <source>
        <dbReference type="ARBA" id="ARBA00022807"/>
    </source>
</evidence>
<dbReference type="OrthoDB" id="9808890at2"/>
<dbReference type="AlphaFoldDB" id="N2A465"/>
<dbReference type="eggNOG" id="COG0791">
    <property type="taxonomic scope" value="Bacteria"/>
</dbReference>
<dbReference type="PANTHER" id="PTHR47053:SF1">
    <property type="entry name" value="MUREIN DD-ENDOPEPTIDASE MEPH-RELATED"/>
    <property type="match status" value="1"/>
</dbReference>
<keyword evidence="2" id="KW-0645">Protease</keyword>
<feature type="compositionally biased region" description="Low complexity" evidence="5">
    <location>
        <begin position="282"/>
        <end position="329"/>
    </location>
</feature>
<dbReference type="EMBL" id="AQFT01000100">
    <property type="protein sequence ID" value="EMZ24142.1"/>
    <property type="molecule type" value="Genomic_DNA"/>
</dbReference>
<evidence type="ECO:0000256" key="2">
    <source>
        <dbReference type="ARBA" id="ARBA00022670"/>
    </source>
</evidence>
<dbReference type="Pfam" id="PF08239">
    <property type="entry name" value="SH3_3"/>
    <property type="match status" value="2"/>
</dbReference>
<dbReference type="eggNOG" id="COG3103">
    <property type="taxonomic scope" value="Bacteria"/>
</dbReference>
<feature type="domain" description="SH3b" evidence="7">
    <location>
        <begin position="113"/>
        <end position="174"/>
    </location>
</feature>
<dbReference type="SUPFAM" id="SSF54001">
    <property type="entry name" value="Cysteine proteinases"/>
    <property type="match status" value="1"/>
</dbReference>
<comment type="similarity">
    <text evidence="1">Belongs to the peptidase C40 family.</text>
</comment>
<feature type="chain" id="PRO_5004114539" evidence="6">
    <location>
        <begin position="29"/>
        <end position="441"/>
    </location>
</feature>
<organism evidence="9 10">
    <name type="scientific">Eubacterium plexicaudatum ASF492</name>
    <dbReference type="NCBI Taxonomy" id="1235802"/>
    <lineage>
        <taxon>Bacteria</taxon>
        <taxon>Bacillati</taxon>
        <taxon>Bacillota</taxon>
        <taxon>Clostridia</taxon>
        <taxon>Eubacteriales</taxon>
        <taxon>Eubacteriaceae</taxon>
        <taxon>Eubacterium</taxon>
    </lineage>
</organism>
<evidence type="ECO:0000256" key="5">
    <source>
        <dbReference type="SAM" id="MobiDB-lite"/>
    </source>
</evidence>
<dbReference type="Proteomes" id="UP000012589">
    <property type="component" value="Unassembled WGS sequence"/>
</dbReference>
<evidence type="ECO:0000313" key="9">
    <source>
        <dbReference type="EMBL" id="EMZ24142.1"/>
    </source>
</evidence>
<dbReference type="InterPro" id="IPR051202">
    <property type="entry name" value="Peptidase_C40"/>
</dbReference>
<sequence>MKNQPLKIAACCLAGTLFTTLPAYNVMAAPSAGISQYASAIVKSELNTSSTTAGVSSAVADYLEKNLVSQNKNDAVASEEKNDKETGNKEEKKEKVNIEKKKSNIDRTDYDKMAVAQVSDYVNIRKKPNENAEQLGKLYSNSVATVIRKKGDWYKVKSGSVVGYVKSDFVVVGDEDLVKSVGVQIAKVNTTTLKVRSKASQKSEVLTLVPDGEELEVASMKAYDDGWVKVTVDDGKGYVSSDYVDISREYTYAESKAEEEARLAIEQARLEAEEAARRAQEEAANSASSSGTSSQSTSSSTGTGSSSSTGTSSSSGTSSAPAVSSTSGSGQSVVNYASQFLGYPYVYGGSSLTGGTDCSGFVMSVYAHFGVSLPHSSSALRSVGYAVSYDSMQPGDILCYSGHVAIYAGGNTVIHASNPADGIKYTSPANYRPVLAVRRIF</sequence>
<feature type="signal peptide" evidence="6">
    <location>
        <begin position="1"/>
        <end position="28"/>
    </location>
</feature>
<dbReference type="InterPro" id="IPR038765">
    <property type="entry name" value="Papain-like_cys_pep_sf"/>
</dbReference>
<dbReference type="GO" id="GO:0006508">
    <property type="term" value="P:proteolysis"/>
    <property type="evidence" value="ECO:0007669"/>
    <property type="project" value="UniProtKB-KW"/>
</dbReference>
<dbReference type="Gene3D" id="2.30.30.40">
    <property type="entry name" value="SH3 Domains"/>
    <property type="match status" value="2"/>
</dbReference>
<evidence type="ECO:0000259" key="7">
    <source>
        <dbReference type="PROSITE" id="PS51781"/>
    </source>
</evidence>
<dbReference type="GO" id="GO:0008234">
    <property type="term" value="F:cysteine-type peptidase activity"/>
    <property type="evidence" value="ECO:0007669"/>
    <property type="project" value="UniProtKB-KW"/>
</dbReference>
<feature type="region of interest" description="Disordered" evidence="5">
    <location>
        <begin position="72"/>
        <end position="100"/>
    </location>
</feature>
<evidence type="ECO:0000256" key="3">
    <source>
        <dbReference type="ARBA" id="ARBA00022801"/>
    </source>
</evidence>
<accession>N2A465</accession>
<dbReference type="Gene3D" id="3.90.1720.10">
    <property type="entry name" value="endopeptidase domain like (from Nostoc punctiforme)"/>
    <property type="match status" value="1"/>
</dbReference>
<feature type="region of interest" description="Disordered" evidence="5">
    <location>
        <begin position="273"/>
        <end position="329"/>
    </location>
</feature>
<proteinExistence type="inferred from homology"/>
<feature type="domain" description="NlpC/P60" evidence="8">
    <location>
        <begin position="327"/>
        <end position="441"/>
    </location>
</feature>
<evidence type="ECO:0000256" key="1">
    <source>
        <dbReference type="ARBA" id="ARBA00007074"/>
    </source>
</evidence>
<dbReference type="InterPro" id="IPR000064">
    <property type="entry name" value="NLP_P60_dom"/>
</dbReference>
<gene>
    <name evidence="9" type="ORF">C823_03406</name>
</gene>
<dbReference type="Pfam" id="PF00877">
    <property type="entry name" value="NLPC_P60"/>
    <property type="match status" value="1"/>
</dbReference>
<evidence type="ECO:0000259" key="8">
    <source>
        <dbReference type="PROSITE" id="PS51935"/>
    </source>
</evidence>
<comment type="caution">
    <text evidence="9">The sequence shown here is derived from an EMBL/GenBank/DDBJ whole genome shotgun (WGS) entry which is preliminary data.</text>
</comment>
<dbReference type="STRING" id="1235802.C823_03406"/>
<protein>
    <submittedName>
        <fullName evidence="9">Uncharacterized protein</fullName>
    </submittedName>
</protein>
<keyword evidence="3" id="KW-0378">Hydrolase</keyword>
<keyword evidence="10" id="KW-1185">Reference proteome</keyword>
<dbReference type="SMART" id="SM00287">
    <property type="entry name" value="SH3b"/>
    <property type="match status" value="2"/>
</dbReference>
<evidence type="ECO:0000313" key="10">
    <source>
        <dbReference type="Proteomes" id="UP000012589"/>
    </source>
</evidence>
<keyword evidence="4" id="KW-0788">Thiol protease</keyword>
<dbReference type="InterPro" id="IPR003646">
    <property type="entry name" value="SH3-like_bac-type"/>
</dbReference>
<dbReference type="PANTHER" id="PTHR47053">
    <property type="entry name" value="MUREIN DD-ENDOPEPTIDASE MEPH-RELATED"/>
    <property type="match status" value="1"/>
</dbReference>